<keyword evidence="1" id="KW-0812">Transmembrane</keyword>
<gene>
    <name evidence="2" type="ORF">LSP00402_LOCUS10604</name>
</gene>
<organism evidence="2">
    <name type="scientific">Lotharella oceanica</name>
    <dbReference type="NCBI Taxonomy" id="641309"/>
    <lineage>
        <taxon>Eukaryota</taxon>
        <taxon>Sar</taxon>
        <taxon>Rhizaria</taxon>
        <taxon>Cercozoa</taxon>
        <taxon>Chlorarachniophyceae</taxon>
        <taxon>Lotharella</taxon>
    </lineage>
</organism>
<evidence type="ECO:0000256" key="1">
    <source>
        <dbReference type="SAM" id="Phobius"/>
    </source>
</evidence>
<sequence length="155" mass="17059">MLTQPLPERDTKDTVVEIHAANEATNDPKLNDDLLGGDDDDPDCLPFCYTKGPIGCIFMLFFMILGIFCWAFGFAFKAIVCVVTCPCPGSTICNCCANLAAWMISLPAKVWKMHCRLLSVLMRTMQAPLSAPYSSAECCKQIGCMPCAHIHVQPY</sequence>
<accession>A0A7S2XD91</accession>
<proteinExistence type="predicted"/>
<evidence type="ECO:0000313" key="2">
    <source>
        <dbReference type="EMBL" id="CAD9765312.1"/>
    </source>
</evidence>
<name>A0A7S2XD91_9EUKA</name>
<keyword evidence="1" id="KW-0472">Membrane</keyword>
<evidence type="ECO:0008006" key="3">
    <source>
        <dbReference type="Google" id="ProtNLM"/>
    </source>
</evidence>
<feature type="transmembrane region" description="Helical" evidence="1">
    <location>
        <begin position="56"/>
        <end position="76"/>
    </location>
</feature>
<reference evidence="2" key="1">
    <citation type="submission" date="2021-01" db="EMBL/GenBank/DDBJ databases">
        <authorList>
            <person name="Corre E."/>
            <person name="Pelletier E."/>
            <person name="Niang G."/>
            <person name="Scheremetjew M."/>
            <person name="Finn R."/>
            <person name="Kale V."/>
            <person name="Holt S."/>
            <person name="Cochrane G."/>
            <person name="Meng A."/>
            <person name="Brown T."/>
            <person name="Cohen L."/>
        </authorList>
    </citation>
    <scope>NUCLEOTIDE SEQUENCE</scope>
    <source>
        <strain evidence="2">CCMP622</strain>
    </source>
</reference>
<dbReference type="EMBL" id="HBHP01017105">
    <property type="protein sequence ID" value="CAD9765312.1"/>
    <property type="molecule type" value="Transcribed_RNA"/>
</dbReference>
<keyword evidence="1" id="KW-1133">Transmembrane helix</keyword>
<dbReference type="AlphaFoldDB" id="A0A7S2XD91"/>
<protein>
    <recommendedName>
        <fullName evidence="3">Caveolin</fullName>
    </recommendedName>
</protein>